<keyword evidence="3" id="KW-0732">Signal</keyword>
<evidence type="ECO:0000256" key="1">
    <source>
        <dbReference type="ARBA" id="ARBA00022801"/>
    </source>
</evidence>
<name>A0A939G5J1_9BACT</name>
<dbReference type="Proteomes" id="UP000664795">
    <property type="component" value="Unassembled WGS sequence"/>
</dbReference>
<dbReference type="EMBL" id="JAFMYU010000004">
    <property type="protein sequence ID" value="MBO0930810.1"/>
    <property type="molecule type" value="Genomic_DNA"/>
</dbReference>
<dbReference type="GO" id="GO:0004252">
    <property type="term" value="F:serine-type endopeptidase activity"/>
    <property type="evidence" value="ECO:0007669"/>
    <property type="project" value="TreeGrafter"/>
</dbReference>
<proteinExistence type="predicted"/>
<dbReference type="Pfam" id="PF07676">
    <property type="entry name" value="PD40"/>
    <property type="match status" value="1"/>
</dbReference>
<dbReference type="PANTHER" id="PTHR42776">
    <property type="entry name" value="SERINE PEPTIDASE S9 FAMILY MEMBER"/>
    <property type="match status" value="1"/>
</dbReference>
<reference evidence="5 6" key="1">
    <citation type="submission" date="2021-03" db="EMBL/GenBank/DDBJ databases">
        <title>Fibrella sp. HMF5036 genome sequencing and assembly.</title>
        <authorList>
            <person name="Kang H."/>
            <person name="Kim H."/>
            <person name="Bae S."/>
            <person name="Joh K."/>
        </authorList>
    </citation>
    <scope>NUCLEOTIDE SEQUENCE [LARGE SCALE GENOMIC DNA]</scope>
    <source>
        <strain evidence="5 6">HMF5036</strain>
    </source>
</reference>
<dbReference type="InterPro" id="IPR001375">
    <property type="entry name" value="Peptidase_S9_cat"/>
</dbReference>
<dbReference type="SUPFAM" id="SSF82171">
    <property type="entry name" value="DPP6 N-terminal domain-like"/>
    <property type="match status" value="1"/>
</dbReference>
<keyword evidence="2" id="KW-0645">Protease</keyword>
<dbReference type="Pfam" id="PF00326">
    <property type="entry name" value="Peptidase_S9"/>
    <property type="match status" value="1"/>
</dbReference>
<keyword evidence="2" id="KW-0720">Serine protease</keyword>
<dbReference type="Gene3D" id="2.120.10.30">
    <property type="entry name" value="TolB, C-terminal domain"/>
    <property type="match status" value="2"/>
</dbReference>
<keyword evidence="6" id="KW-1185">Reference proteome</keyword>
<dbReference type="AlphaFoldDB" id="A0A939G5J1"/>
<comment type="caution">
    <text evidence="5">The sequence shown here is derived from an EMBL/GenBank/DDBJ whole genome shotgun (WGS) entry which is preliminary data.</text>
</comment>
<evidence type="ECO:0000256" key="3">
    <source>
        <dbReference type="SAM" id="SignalP"/>
    </source>
</evidence>
<evidence type="ECO:0000259" key="4">
    <source>
        <dbReference type="Pfam" id="PF00326"/>
    </source>
</evidence>
<dbReference type="SUPFAM" id="SSF53474">
    <property type="entry name" value="alpha/beta-Hydrolases"/>
    <property type="match status" value="1"/>
</dbReference>
<evidence type="ECO:0000256" key="2">
    <source>
        <dbReference type="ARBA" id="ARBA00022825"/>
    </source>
</evidence>
<protein>
    <submittedName>
        <fullName evidence="5">S9 family peptidase</fullName>
    </submittedName>
</protein>
<dbReference type="PANTHER" id="PTHR42776:SF27">
    <property type="entry name" value="DIPEPTIDYL PEPTIDASE FAMILY MEMBER 6"/>
    <property type="match status" value="1"/>
</dbReference>
<dbReference type="RefSeq" id="WP_207334760.1">
    <property type="nucleotide sequence ID" value="NZ_JAFMYU010000004.1"/>
</dbReference>
<dbReference type="InterPro" id="IPR011659">
    <property type="entry name" value="WD40"/>
</dbReference>
<dbReference type="InterPro" id="IPR029058">
    <property type="entry name" value="AB_hydrolase_fold"/>
</dbReference>
<dbReference type="InterPro" id="IPR011042">
    <property type="entry name" value="6-blade_b-propeller_TolB-like"/>
</dbReference>
<dbReference type="Gene3D" id="3.40.50.1820">
    <property type="entry name" value="alpha/beta hydrolase"/>
    <property type="match status" value="1"/>
</dbReference>
<dbReference type="GO" id="GO:0006508">
    <property type="term" value="P:proteolysis"/>
    <property type="evidence" value="ECO:0007669"/>
    <property type="project" value="InterPro"/>
</dbReference>
<feature type="signal peptide" evidence="3">
    <location>
        <begin position="1"/>
        <end position="21"/>
    </location>
</feature>
<evidence type="ECO:0000313" key="6">
    <source>
        <dbReference type="Proteomes" id="UP000664795"/>
    </source>
</evidence>
<gene>
    <name evidence="5" type="ORF">J2I48_07405</name>
</gene>
<evidence type="ECO:0000313" key="5">
    <source>
        <dbReference type="EMBL" id="MBO0930810.1"/>
    </source>
</evidence>
<organism evidence="5 6">
    <name type="scientific">Fibrella aquatilis</name>
    <dbReference type="NCBI Taxonomy" id="2817059"/>
    <lineage>
        <taxon>Bacteria</taxon>
        <taxon>Pseudomonadati</taxon>
        <taxon>Bacteroidota</taxon>
        <taxon>Cytophagia</taxon>
        <taxon>Cytophagales</taxon>
        <taxon>Spirosomataceae</taxon>
        <taxon>Fibrella</taxon>
    </lineage>
</organism>
<feature type="chain" id="PRO_5037957606" evidence="3">
    <location>
        <begin position="22"/>
        <end position="766"/>
    </location>
</feature>
<keyword evidence="1" id="KW-0378">Hydrolase</keyword>
<sequence length="766" mass="82623">MNRNLSLWLLLGLFGGQLALAQTPPQSSSTARPLSVKTAKVLVTDLTRIKQVGGIQLAPDGSSRALYTLTTTEPQPDAPDEFDYRTHIYLSGLTPNSAVALTRGTESARQPVWQPAKSANGTATSQQIAFVRNVKGKPQIFIMPLAGGEAYALTNVPYGATNPVFSPDGKRLLFTANVTFAELQADTLLNPGKRGPLWSIEKPGLSLSALTGSTAKPNPDGSLAEVRAYLTKDETDKKAKVITRMNFQGEATTEPMLSFQHVYVIDVREGATPRPLTRGFASYLAPVWLPNGQTILAVTDRDPAQHPDREYDSAIVAISADGSGTTTPVLSEAGKSFGNPTPSPSGAWLAYSVGQSRDVGFAQLGLATLNGTTATNPKQVAFDRAAGGMAWATVATAGQQRRGAKTTTPNDEGLYFTAPTNGDVPLYRLNPTTGTIDKLTAPERGITAFAADQNWLVYATTAVADPSALEMAAVSGKNAQVLEQPNAGWLTGKVLSYPEKRVYTNSKGQAIDYWIMKPAGLQAGKTYPLVLNMHGGPTAMWGPGEVSMWHELQYLCAQGYGVVYANPRGSGGYGQAFQRANVRDWGTGPAEDVLAAATAAAREAWVDTTRQVITGGSYAGYLTAWIVAHDNRFKAAFAQRGVYDLTTFMGEGNAYNLVPNYFGYPWDAGAKAILDANSPYSFVQNIKTPLLIKHGENDLRTGIIQSEMMYKSLKILNRPVEYVRMPGATHELSRSGNVRQRIDRLLRIWEFFERFVGDPAPNARVK</sequence>
<feature type="domain" description="Peptidase S9 prolyl oligopeptidase catalytic" evidence="4">
    <location>
        <begin position="550"/>
        <end position="757"/>
    </location>
</feature>
<accession>A0A939G5J1</accession>